<evidence type="ECO:0000313" key="4">
    <source>
        <dbReference type="EMBL" id="OMP66350.1"/>
    </source>
</evidence>
<dbReference type="AlphaFoldDB" id="A0A1V2A5Z3"/>
<dbReference type="PANTHER" id="PTHR42919">
    <property type="entry name" value="N-ALPHA-ACETYLTRANSFERASE"/>
    <property type="match status" value="1"/>
</dbReference>
<dbReference type="EMBL" id="MSFI01000021">
    <property type="protein sequence ID" value="OMP66350.1"/>
    <property type="molecule type" value="Genomic_DNA"/>
</dbReference>
<dbReference type="SUPFAM" id="SSF55729">
    <property type="entry name" value="Acyl-CoA N-acyltransferases (Nat)"/>
    <property type="match status" value="1"/>
</dbReference>
<dbReference type="InterPro" id="IPR016181">
    <property type="entry name" value="Acyl_CoA_acyltransferase"/>
</dbReference>
<protein>
    <submittedName>
        <fullName evidence="4">GNAT family N-acetyltransferase</fullName>
    </submittedName>
</protein>
<keyword evidence="1 4" id="KW-0808">Transferase</keyword>
<sequence length="153" mass="18541">MRIYRTYDYEMIAKLNKPVHDIHSKFYPEYYKEYSENAAKEFFKKIINIESFIFLILEDRNQTLGYVWIEIRNYPEIAFNKGYKAVYVQQISIIESQRNKGYGAKLMEEVYNIAKSMNIGIIELDYWVENQDAKDFYKKLGFIKSREFVYKQI</sequence>
<dbReference type="InterPro" id="IPR051556">
    <property type="entry name" value="N-term/lysine_N-AcTrnsfr"/>
</dbReference>
<dbReference type="GO" id="GO:0016747">
    <property type="term" value="F:acyltransferase activity, transferring groups other than amino-acyl groups"/>
    <property type="evidence" value="ECO:0007669"/>
    <property type="project" value="InterPro"/>
</dbReference>
<evidence type="ECO:0000256" key="2">
    <source>
        <dbReference type="ARBA" id="ARBA00023315"/>
    </source>
</evidence>
<dbReference type="PANTHER" id="PTHR42919:SF8">
    <property type="entry name" value="N-ALPHA-ACETYLTRANSFERASE 50"/>
    <property type="match status" value="1"/>
</dbReference>
<proteinExistence type="predicted"/>
<evidence type="ECO:0000259" key="3">
    <source>
        <dbReference type="PROSITE" id="PS51186"/>
    </source>
</evidence>
<organism evidence="4 5">
    <name type="scientific">Domibacillus epiphyticus</name>
    <dbReference type="NCBI Taxonomy" id="1714355"/>
    <lineage>
        <taxon>Bacteria</taxon>
        <taxon>Bacillati</taxon>
        <taxon>Bacillota</taxon>
        <taxon>Bacilli</taxon>
        <taxon>Bacillales</taxon>
        <taxon>Bacillaceae</taxon>
        <taxon>Domibacillus</taxon>
    </lineage>
</organism>
<evidence type="ECO:0000313" key="5">
    <source>
        <dbReference type="Proteomes" id="UP000188613"/>
    </source>
</evidence>
<reference evidence="4 5" key="1">
    <citation type="submission" date="2016-12" db="EMBL/GenBank/DDBJ databases">
        <title>Domibacillus sp. SAB 38T whole genome sequencing.</title>
        <authorList>
            <person name="Verma A."/>
            <person name="Ojha A.K."/>
            <person name="Krishnamurthi S."/>
        </authorList>
    </citation>
    <scope>NUCLEOTIDE SEQUENCE [LARGE SCALE GENOMIC DNA]</scope>
    <source>
        <strain evidence="4 5">SAB 38</strain>
    </source>
</reference>
<feature type="domain" description="N-acetyltransferase" evidence="3">
    <location>
        <begin position="10"/>
        <end position="153"/>
    </location>
</feature>
<comment type="caution">
    <text evidence="4">The sequence shown here is derived from an EMBL/GenBank/DDBJ whole genome shotgun (WGS) entry which is preliminary data.</text>
</comment>
<dbReference type="Pfam" id="PF00583">
    <property type="entry name" value="Acetyltransf_1"/>
    <property type="match status" value="1"/>
</dbReference>
<dbReference type="RefSeq" id="WP_076766898.1">
    <property type="nucleotide sequence ID" value="NZ_MSFI01000021.1"/>
</dbReference>
<dbReference type="STRING" id="1714355.BTO28_12885"/>
<dbReference type="Gene3D" id="3.40.630.30">
    <property type="match status" value="1"/>
</dbReference>
<name>A0A1V2A5Z3_9BACI</name>
<accession>A0A1V2A5Z3</accession>
<keyword evidence="2" id="KW-0012">Acyltransferase</keyword>
<dbReference type="PROSITE" id="PS51186">
    <property type="entry name" value="GNAT"/>
    <property type="match status" value="1"/>
</dbReference>
<dbReference type="OrthoDB" id="360261at2"/>
<dbReference type="CDD" id="cd04301">
    <property type="entry name" value="NAT_SF"/>
    <property type="match status" value="1"/>
</dbReference>
<evidence type="ECO:0000256" key="1">
    <source>
        <dbReference type="ARBA" id="ARBA00022679"/>
    </source>
</evidence>
<dbReference type="InterPro" id="IPR000182">
    <property type="entry name" value="GNAT_dom"/>
</dbReference>
<dbReference type="Proteomes" id="UP000188613">
    <property type="component" value="Unassembled WGS sequence"/>
</dbReference>
<gene>
    <name evidence="4" type="ORF">BTO28_12885</name>
</gene>
<keyword evidence="5" id="KW-1185">Reference proteome</keyword>